<sequence length="63" mass="6488">MGLSADAEMPTCRQAQIGADAAAQPGAKQSASAIAAMIGVMIDIAINDQAQQCCDTPRTDHTR</sequence>
<dbReference type="Proteomes" id="UP001138768">
    <property type="component" value="Unassembled WGS sequence"/>
</dbReference>
<proteinExistence type="predicted"/>
<comment type="caution">
    <text evidence="1">The sequence shown here is derived from an EMBL/GenBank/DDBJ whole genome shotgun (WGS) entry which is preliminary data.</text>
</comment>
<keyword evidence="2" id="KW-1185">Reference proteome</keyword>
<accession>A0A9X0WBT3</accession>
<reference evidence="1 2" key="1">
    <citation type="journal article" date="2020" name="Microorganisms">
        <title>Osmotic Adaptation and Compatible Solute Biosynthesis of Phototrophic Bacteria as Revealed from Genome Analyses.</title>
        <authorList>
            <person name="Imhoff J.F."/>
            <person name="Rahn T."/>
            <person name="Kunzel S."/>
            <person name="Keller A."/>
            <person name="Neulinger S.C."/>
        </authorList>
    </citation>
    <scope>NUCLEOTIDE SEQUENCE [LARGE SCALE GENOMIC DNA]</scope>
    <source>
        <strain evidence="1 2">DSM 25653</strain>
    </source>
</reference>
<protein>
    <submittedName>
        <fullName evidence="1">Uncharacterized protein</fullName>
    </submittedName>
</protein>
<gene>
    <name evidence="1" type="ORF">CKO42_19395</name>
</gene>
<name>A0A9X0WBT3_9GAMM</name>
<evidence type="ECO:0000313" key="2">
    <source>
        <dbReference type="Proteomes" id="UP001138768"/>
    </source>
</evidence>
<organism evidence="1 2">
    <name type="scientific">Lamprobacter modestohalophilus</name>
    <dbReference type="NCBI Taxonomy" id="1064514"/>
    <lineage>
        <taxon>Bacteria</taxon>
        <taxon>Pseudomonadati</taxon>
        <taxon>Pseudomonadota</taxon>
        <taxon>Gammaproteobacteria</taxon>
        <taxon>Chromatiales</taxon>
        <taxon>Chromatiaceae</taxon>
        <taxon>Lamprobacter</taxon>
    </lineage>
</organism>
<evidence type="ECO:0000313" key="1">
    <source>
        <dbReference type="EMBL" id="MBK1620554.1"/>
    </source>
</evidence>
<dbReference type="AlphaFoldDB" id="A0A9X0WBT3"/>
<dbReference type="EMBL" id="NRRY01000042">
    <property type="protein sequence ID" value="MBK1620554.1"/>
    <property type="molecule type" value="Genomic_DNA"/>
</dbReference>